<sequence>VQRLFKKPCFGALEADKSPLNLSHCQRKTANEIQILEVKPQLARKSKNSLWTCFKEKTFLKWDATVKKNSMITKFLNPNTLNNSTKQYMNDEKVYMVPLPNFTAYPPNVNNHPQGLITTLWKFIKIMIYPRSRVITKDKYSPFLHVIDNENDTRMYNCPSIIAATEFKWASARKHFLRHFVMYLIFVISFAISAGDFTSRKLARSITFESHKSVALWANVISLYIGYHLFVSELIQLKRELKDPVASQFSVDSYLIKNASNLTQNLFPNITIQHNVDPTTRSDNYFSTFASSVEAVYFWTNGRWDQLSNWDSTAVDIMKADMTGKYAARKYRAEMICDYETLEKPLDSKRGNPRYIYYIANSDFIDKWLNENKAYQQKSWSAHTDSDDDKIFDDSDSDGDDENDGTINDKSSDIKKRDIPDGSSDFCGSYKMNGSYYLHDEENYKSISTATLKDSLSKKSHLKENNDENSRSINFNDTIVTSHSGPQLPILIDDNLDMSEQVEKISKRLKILEEGTGDKDKNKNREFENRFKALERNINTILVKLNKLSN</sequence>
<proteinExistence type="predicted"/>
<feature type="transmembrane region" description="Helical" evidence="3">
    <location>
        <begin position="214"/>
        <end position="231"/>
    </location>
</feature>
<protein>
    <submittedName>
        <fullName evidence="4">8470_t:CDS:1</fullName>
    </submittedName>
</protein>
<accession>A0A9N9EC46</accession>
<keyword evidence="1" id="KW-0175">Coiled coil</keyword>
<name>A0A9N9EC46_9GLOM</name>
<feature type="transmembrane region" description="Helical" evidence="3">
    <location>
        <begin position="176"/>
        <end position="194"/>
    </location>
</feature>
<keyword evidence="3" id="KW-0472">Membrane</keyword>
<keyword evidence="5" id="KW-1185">Reference proteome</keyword>
<dbReference type="OrthoDB" id="2439775at2759"/>
<reference evidence="4" key="1">
    <citation type="submission" date="2021-06" db="EMBL/GenBank/DDBJ databases">
        <authorList>
            <person name="Kallberg Y."/>
            <person name="Tangrot J."/>
            <person name="Rosling A."/>
        </authorList>
    </citation>
    <scope>NUCLEOTIDE SEQUENCE</scope>
    <source>
        <strain evidence="4">MA453B</strain>
    </source>
</reference>
<dbReference type="AlphaFoldDB" id="A0A9N9EC46"/>
<keyword evidence="3" id="KW-1133">Transmembrane helix</keyword>
<keyword evidence="3" id="KW-0812">Transmembrane</keyword>
<feature type="compositionally biased region" description="Acidic residues" evidence="2">
    <location>
        <begin position="386"/>
        <end position="404"/>
    </location>
</feature>
<evidence type="ECO:0000256" key="3">
    <source>
        <dbReference type="SAM" id="Phobius"/>
    </source>
</evidence>
<feature type="region of interest" description="Disordered" evidence="2">
    <location>
        <begin position="379"/>
        <end position="418"/>
    </location>
</feature>
<evidence type="ECO:0000256" key="1">
    <source>
        <dbReference type="SAM" id="Coils"/>
    </source>
</evidence>
<organism evidence="4 5">
    <name type="scientific">Dentiscutata erythropus</name>
    <dbReference type="NCBI Taxonomy" id="1348616"/>
    <lineage>
        <taxon>Eukaryota</taxon>
        <taxon>Fungi</taxon>
        <taxon>Fungi incertae sedis</taxon>
        <taxon>Mucoromycota</taxon>
        <taxon>Glomeromycotina</taxon>
        <taxon>Glomeromycetes</taxon>
        <taxon>Diversisporales</taxon>
        <taxon>Gigasporaceae</taxon>
        <taxon>Dentiscutata</taxon>
    </lineage>
</organism>
<evidence type="ECO:0000313" key="5">
    <source>
        <dbReference type="Proteomes" id="UP000789405"/>
    </source>
</evidence>
<dbReference type="EMBL" id="CAJVPY010006764">
    <property type="protein sequence ID" value="CAG8668869.1"/>
    <property type="molecule type" value="Genomic_DNA"/>
</dbReference>
<feature type="coiled-coil region" evidence="1">
    <location>
        <begin position="517"/>
        <end position="544"/>
    </location>
</feature>
<dbReference type="Proteomes" id="UP000789405">
    <property type="component" value="Unassembled WGS sequence"/>
</dbReference>
<feature type="non-terminal residue" evidence="4">
    <location>
        <position position="550"/>
    </location>
</feature>
<gene>
    <name evidence="4" type="ORF">DERYTH_LOCUS11121</name>
</gene>
<evidence type="ECO:0000313" key="4">
    <source>
        <dbReference type="EMBL" id="CAG8668869.1"/>
    </source>
</evidence>
<evidence type="ECO:0000256" key="2">
    <source>
        <dbReference type="SAM" id="MobiDB-lite"/>
    </source>
</evidence>
<comment type="caution">
    <text evidence="4">The sequence shown here is derived from an EMBL/GenBank/DDBJ whole genome shotgun (WGS) entry which is preliminary data.</text>
</comment>